<evidence type="ECO:0000256" key="8">
    <source>
        <dbReference type="ARBA" id="ARBA00023004"/>
    </source>
</evidence>
<dbReference type="Gene3D" id="3.40.50.740">
    <property type="match status" value="1"/>
</dbReference>
<name>A0A944QVS7_9GAMM</name>
<dbReference type="EMBL" id="JAHHGM010000015">
    <property type="protein sequence ID" value="MBT2990304.1"/>
    <property type="molecule type" value="Genomic_DNA"/>
</dbReference>
<dbReference type="Gene3D" id="1.10.10.1100">
    <property type="entry name" value="BFD-like [2Fe-2S]-binding domain"/>
    <property type="match status" value="1"/>
</dbReference>
<dbReference type="InterPro" id="IPR007419">
    <property type="entry name" value="BFD-like_2Fe2S-bd_dom"/>
</dbReference>
<feature type="domain" description="4Fe-4S Mo/W bis-MGD-type" evidence="11">
    <location>
        <begin position="2"/>
        <end position="58"/>
    </location>
</feature>
<dbReference type="Pfam" id="PF04879">
    <property type="entry name" value="Molybdop_Fe4S4"/>
    <property type="match status" value="1"/>
</dbReference>
<dbReference type="Gene3D" id="3.40.228.10">
    <property type="entry name" value="Dimethylsulfoxide Reductase, domain 2"/>
    <property type="match status" value="1"/>
</dbReference>
<dbReference type="GO" id="GO:0045333">
    <property type="term" value="P:cellular respiration"/>
    <property type="evidence" value="ECO:0007669"/>
    <property type="project" value="UniProtKB-ARBA"/>
</dbReference>
<organism evidence="12 13">
    <name type="scientific">Candidatus Thiodiazotropha taylori</name>
    <dbReference type="NCBI Taxonomy" id="2792791"/>
    <lineage>
        <taxon>Bacteria</taxon>
        <taxon>Pseudomonadati</taxon>
        <taxon>Pseudomonadota</taxon>
        <taxon>Gammaproteobacteria</taxon>
        <taxon>Chromatiales</taxon>
        <taxon>Sedimenticolaceae</taxon>
        <taxon>Candidatus Thiodiazotropha</taxon>
    </lineage>
</organism>
<dbReference type="Pfam" id="PF00384">
    <property type="entry name" value="Molybdopterin"/>
    <property type="match status" value="1"/>
</dbReference>
<protein>
    <submittedName>
        <fullName evidence="12">Molybdopterin-dependent oxidoreductase</fullName>
    </submittedName>
</protein>
<comment type="caution">
    <text evidence="12">The sequence shown here is derived from an EMBL/GenBank/DDBJ whole genome shotgun (WGS) entry which is preliminary data.</text>
</comment>
<evidence type="ECO:0000256" key="7">
    <source>
        <dbReference type="ARBA" id="ARBA00023002"/>
    </source>
</evidence>
<dbReference type="SUPFAM" id="SSF50692">
    <property type="entry name" value="ADC-like"/>
    <property type="match status" value="1"/>
</dbReference>
<dbReference type="PANTHER" id="PTHR43105:SF9">
    <property type="entry name" value="NADPH-FE(3+) OXIDOREDUCTASE SUBUNIT ALPHA"/>
    <property type="match status" value="1"/>
</dbReference>
<dbReference type="SUPFAM" id="SSF53706">
    <property type="entry name" value="Formate dehydrogenase/DMSO reductase, domains 1-3"/>
    <property type="match status" value="1"/>
</dbReference>
<gene>
    <name evidence="12" type="ORF">KME65_15220</name>
</gene>
<keyword evidence="8" id="KW-0408">Iron</keyword>
<dbReference type="InterPro" id="IPR006657">
    <property type="entry name" value="MoPterin_dinucl-bd_dom"/>
</dbReference>
<dbReference type="Gene3D" id="2.20.25.90">
    <property type="entry name" value="ADC-like domains"/>
    <property type="match status" value="1"/>
</dbReference>
<dbReference type="GO" id="GO:0042128">
    <property type="term" value="P:nitrate assimilation"/>
    <property type="evidence" value="ECO:0007669"/>
    <property type="project" value="UniProtKB-KW"/>
</dbReference>
<dbReference type="Proteomes" id="UP000770889">
    <property type="component" value="Unassembled WGS sequence"/>
</dbReference>
<evidence type="ECO:0000256" key="10">
    <source>
        <dbReference type="ARBA" id="ARBA00023063"/>
    </source>
</evidence>
<dbReference type="GO" id="GO:0043546">
    <property type="term" value="F:molybdopterin cofactor binding"/>
    <property type="evidence" value="ECO:0007669"/>
    <property type="project" value="InterPro"/>
</dbReference>
<dbReference type="PROSITE" id="PS51669">
    <property type="entry name" value="4FE4S_MOW_BIS_MGD"/>
    <property type="match status" value="1"/>
</dbReference>
<dbReference type="InterPro" id="IPR041957">
    <property type="entry name" value="CT_Nitrate-R-NapA-like"/>
</dbReference>
<keyword evidence="7" id="KW-0560">Oxidoreductase</keyword>
<dbReference type="GO" id="GO:0016020">
    <property type="term" value="C:membrane"/>
    <property type="evidence" value="ECO:0007669"/>
    <property type="project" value="TreeGrafter"/>
</dbReference>
<comment type="cofactor">
    <cofactor evidence="1">
        <name>Mo-bis(molybdopterin guanine dinucleotide)</name>
        <dbReference type="ChEBI" id="CHEBI:60539"/>
    </cofactor>
</comment>
<comment type="cofactor">
    <cofactor evidence="2">
        <name>[4Fe-4S] cluster</name>
        <dbReference type="ChEBI" id="CHEBI:49883"/>
    </cofactor>
</comment>
<dbReference type="InterPro" id="IPR041854">
    <property type="entry name" value="BFD-like_2Fe2S-bd_dom_sf"/>
</dbReference>
<evidence type="ECO:0000256" key="6">
    <source>
        <dbReference type="ARBA" id="ARBA00022723"/>
    </source>
</evidence>
<dbReference type="CDD" id="cd02754">
    <property type="entry name" value="MopB_Nitrate-R-NapA-like"/>
    <property type="match status" value="1"/>
</dbReference>
<keyword evidence="9" id="KW-0411">Iron-sulfur</keyword>
<dbReference type="GO" id="GO:1990204">
    <property type="term" value="C:oxidoreductase complex"/>
    <property type="evidence" value="ECO:0007669"/>
    <property type="project" value="UniProtKB-ARBA"/>
</dbReference>
<evidence type="ECO:0000256" key="3">
    <source>
        <dbReference type="ARBA" id="ARBA00008747"/>
    </source>
</evidence>
<sequence length="923" mass="101211">MSKAVRTTCPYCGVGCGLVVEKGGSETWVIKGDPVHPSNTGRLCSKGTALGETIAGDGCSLSPSLDGKAIGWEQALDLAAHRFRETIDRHGPDSVAFYVSGQLLTEDYYVANKLMKGFIGSGNIDTNSRLCMSSSVAGHKRAFGSDTVPGCYEDFELAELIVLTGSNTAWCHPVLYRRIAQAKENNPALKVVVIDPRQTATCEIADLHLQLKPGSDSLLFSGLLNYLERNQAINHAFVESHTEGMEESLQQAQWYAPSARAVAELCGLAEDDLLRFYRWYLTREQVVTLYSQGINQSSSGTDKVNAIINCHLLTGRIGRPGMGPFSITGQPNAMGGREVGALCNQLACHMDIENSSHRELVGRFWNTQNLAAEPGLTAVDLFRAVEAGEVKALWIMATNPAVSIPDGEQVRRALAKCEFVVVSDCVRETDTSSYADLFLPAQGWGEKDGTVTNSERTISRQRRFLSTRGDARPDWWILSRVAQRMGYPGFDYSAPSEIFNEYARLSGFENGGQRDFDISGLAGLSQQEYDSLAPLQWPVTSTAGKGTRRLFGDGRFFTPSGRGRFIPVIPRAPGEALSVSYPLVLNTGRVRDQWHTMTRTGRSARLFGHDSEPFAEIHPYDAEANGLDDGELVTVSSRLGRVVVRARLSEGQSRGTLFVPMHWNDQFASKATVDSLVNPALDPISGQPEFKHTPVTIHPYRPAWHGFLLTRERVILEHASYWAKAKREGLWHYELAGEEVAENWSDLAKELLLSASDQSQWGEMMDRAAGYYRGVSVVDGMLQSCLFIGPDHRLPKRDWLVRLFARPQLTRAERMRLLAGVPGNAQEDAGKTVCACFGVGRNTLIQGIREDGLTSTDAIGERLKAGTNCGSCLSEIKTLIAGQISDSDTQDRGTVRQTAPYVDDPILLPADNVGSGLPHREAD</sequence>
<evidence type="ECO:0000256" key="2">
    <source>
        <dbReference type="ARBA" id="ARBA00001966"/>
    </source>
</evidence>
<keyword evidence="4" id="KW-0004">4Fe-4S</keyword>
<dbReference type="CDD" id="cd02791">
    <property type="entry name" value="MopB_CT_Nitrate-R-NapA-like"/>
    <property type="match status" value="1"/>
</dbReference>
<evidence type="ECO:0000313" key="12">
    <source>
        <dbReference type="EMBL" id="MBT2990304.1"/>
    </source>
</evidence>
<dbReference type="GO" id="GO:0051539">
    <property type="term" value="F:4 iron, 4 sulfur cluster binding"/>
    <property type="evidence" value="ECO:0007669"/>
    <property type="project" value="UniProtKB-KW"/>
</dbReference>
<dbReference type="InterPro" id="IPR050123">
    <property type="entry name" value="Prok_molybdopt-oxidoreductase"/>
</dbReference>
<dbReference type="SMART" id="SM00926">
    <property type="entry name" value="Molybdop_Fe4S4"/>
    <property type="match status" value="1"/>
</dbReference>
<dbReference type="Pfam" id="PF01568">
    <property type="entry name" value="Molydop_binding"/>
    <property type="match status" value="1"/>
</dbReference>
<evidence type="ECO:0000256" key="9">
    <source>
        <dbReference type="ARBA" id="ARBA00023014"/>
    </source>
</evidence>
<dbReference type="Gene3D" id="2.40.40.20">
    <property type="match status" value="1"/>
</dbReference>
<comment type="similarity">
    <text evidence="3">Belongs to the prokaryotic molybdopterin-containing oxidoreductase family. NasA/NapA/NarB subfamily.</text>
</comment>
<dbReference type="Pfam" id="PF04324">
    <property type="entry name" value="Fer2_BFD"/>
    <property type="match status" value="1"/>
</dbReference>
<dbReference type="InterPro" id="IPR009010">
    <property type="entry name" value="Asp_de-COase-like_dom_sf"/>
</dbReference>
<reference evidence="12 13" key="1">
    <citation type="submission" date="2021-05" db="EMBL/GenBank/DDBJ databases">
        <title>Genetic and Functional Diversity in Clade A Lucinid endosymbionts from the Bahamas.</title>
        <authorList>
            <person name="Giani N.M."/>
            <person name="Engel A.S."/>
            <person name="Campbell B.J."/>
        </authorList>
    </citation>
    <scope>NUCLEOTIDE SEQUENCE [LARGE SCALE GENOMIC DNA]</scope>
    <source>
        <strain evidence="12">LUC16012Gg_MoonRockCtena</strain>
    </source>
</reference>
<dbReference type="GO" id="GO:0046872">
    <property type="term" value="F:metal ion binding"/>
    <property type="evidence" value="ECO:0007669"/>
    <property type="project" value="UniProtKB-KW"/>
</dbReference>
<keyword evidence="5" id="KW-0500">Molybdenum</keyword>
<evidence type="ECO:0000256" key="5">
    <source>
        <dbReference type="ARBA" id="ARBA00022505"/>
    </source>
</evidence>
<accession>A0A944QVS7</accession>
<dbReference type="InterPro" id="IPR006656">
    <property type="entry name" value="Mopterin_OxRdtase"/>
</dbReference>
<dbReference type="InterPro" id="IPR006963">
    <property type="entry name" value="Mopterin_OxRdtase_4Fe-4S_dom"/>
</dbReference>
<evidence type="ECO:0000256" key="1">
    <source>
        <dbReference type="ARBA" id="ARBA00001942"/>
    </source>
</evidence>
<proteinExistence type="inferred from homology"/>
<dbReference type="PANTHER" id="PTHR43105">
    <property type="entry name" value="RESPIRATORY NITRATE REDUCTASE"/>
    <property type="match status" value="1"/>
</dbReference>
<keyword evidence="6" id="KW-0479">Metal-binding</keyword>
<evidence type="ECO:0000313" key="13">
    <source>
        <dbReference type="Proteomes" id="UP000770889"/>
    </source>
</evidence>
<evidence type="ECO:0000256" key="4">
    <source>
        <dbReference type="ARBA" id="ARBA00022485"/>
    </source>
</evidence>
<evidence type="ECO:0000259" key="11">
    <source>
        <dbReference type="PROSITE" id="PS51669"/>
    </source>
</evidence>
<dbReference type="GO" id="GO:0016491">
    <property type="term" value="F:oxidoreductase activity"/>
    <property type="evidence" value="ECO:0007669"/>
    <property type="project" value="UniProtKB-KW"/>
</dbReference>
<keyword evidence="10" id="KW-0534">Nitrate assimilation</keyword>
<dbReference type="AlphaFoldDB" id="A0A944QVS7"/>